<dbReference type="EMBL" id="GEDV01011076">
    <property type="protein sequence ID" value="JAP77481.1"/>
    <property type="molecule type" value="Transcribed_RNA"/>
</dbReference>
<organism evidence="3">
    <name type="scientific">Rhipicephalus appendiculatus</name>
    <name type="common">Brown ear tick</name>
    <dbReference type="NCBI Taxonomy" id="34631"/>
    <lineage>
        <taxon>Eukaryota</taxon>
        <taxon>Metazoa</taxon>
        <taxon>Ecdysozoa</taxon>
        <taxon>Arthropoda</taxon>
        <taxon>Chelicerata</taxon>
        <taxon>Arachnida</taxon>
        <taxon>Acari</taxon>
        <taxon>Parasitiformes</taxon>
        <taxon>Ixodida</taxon>
        <taxon>Ixodoidea</taxon>
        <taxon>Ixodidae</taxon>
        <taxon>Rhipicephalinae</taxon>
        <taxon>Rhipicephalus</taxon>
        <taxon>Rhipicephalus</taxon>
    </lineage>
</organism>
<evidence type="ECO:0000256" key="1">
    <source>
        <dbReference type="SAM" id="MobiDB-lite"/>
    </source>
</evidence>
<reference evidence="3" key="1">
    <citation type="journal article" date="2016" name="Ticks Tick Borne Dis.">
        <title>De novo assembly and annotation of the salivary gland transcriptome of Rhipicephalus appendiculatus male and female ticks during blood feeding.</title>
        <authorList>
            <person name="de Castro M.H."/>
            <person name="de Klerk D."/>
            <person name="Pienaar R."/>
            <person name="Latif A.A."/>
            <person name="Rees D.J."/>
            <person name="Mans B.J."/>
        </authorList>
    </citation>
    <scope>NUCLEOTIDE SEQUENCE</scope>
    <source>
        <tissue evidence="3">Salivary glands</tissue>
    </source>
</reference>
<keyword evidence="2" id="KW-0732">Signal</keyword>
<evidence type="ECO:0000313" key="3">
    <source>
        <dbReference type="EMBL" id="JAP77481.1"/>
    </source>
</evidence>
<feature type="signal peptide" evidence="2">
    <location>
        <begin position="1"/>
        <end position="17"/>
    </location>
</feature>
<feature type="region of interest" description="Disordered" evidence="1">
    <location>
        <begin position="35"/>
        <end position="80"/>
    </location>
</feature>
<accession>A0A131YHT8</accession>
<name>A0A131YHT8_RHIAP</name>
<proteinExistence type="predicted"/>
<evidence type="ECO:0008006" key="4">
    <source>
        <dbReference type="Google" id="ProtNLM"/>
    </source>
</evidence>
<feature type="chain" id="PRO_5007285287" description="Secreted protein" evidence="2">
    <location>
        <begin position="18"/>
        <end position="80"/>
    </location>
</feature>
<protein>
    <recommendedName>
        <fullName evidence="4">Secreted protein</fullName>
    </recommendedName>
</protein>
<sequence length="80" mass="9431">MAKILSFQRIVFMVALAFILSTFQEESRFCATARRSSPCRNPKFNCPENKIPHERERLRKRPKREPQSPFQPRNDPDLVA</sequence>
<dbReference type="AlphaFoldDB" id="A0A131YHT8"/>
<evidence type="ECO:0000256" key="2">
    <source>
        <dbReference type="SAM" id="SignalP"/>
    </source>
</evidence>